<dbReference type="PANTHER" id="PTHR19446">
    <property type="entry name" value="REVERSE TRANSCRIPTASES"/>
    <property type="match status" value="1"/>
</dbReference>
<name>A0A1D6FRT7_MAIZE</name>
<dbReference type="OMA" id="ATICKIN"/>
<dbReference type="Gene3D" id="3.10.10.20">
    <property type="match status" value="1"/>
</dbReference>
<gene>
    <name evidence="2" type="ORF">ZEAMMB73_Zm00001d010546</name>
</gene>
<dbReference type="Gene3D" id="3.30.70.2630">
    <property type="match status" value="1"/>
</dbReference>
<dbReference type="CDD" id="cd01650">
    <property type="entry name" value="RT_nLTR_like"/>
    <property type="match status" value="1"/>
</dbReference>
<feature type="domain" description="Reverse transcriptase" evidence="1">
    <location>
        <begin position="169"/>
        <end position="445"/>
    </location>
</feature>
<dbReference type="PROSITE" id="PS50878">
    <property type="entry name" value="RT_POL"/>
    <property type="match status" value="1"/>
</dbReference>
<dbReference type="EMBL" id="CM000784">
    <property type="protein sequence ID" value="AQK94305.1"/>
    <property type="molecule type" value="Genomic_DNA"/>
</dbReference>
<proteinExistence type="predicted"/>
<dbReference type="ExpressionAtlas" id="A0A1D6FRT7">
    <property type="expression patterns" value="baseline and differential"/>
</dbReference>
<protein>
    <submittedName>
        <fullName evidence="2">Putative SAC3/GANP family protein</fullName>
    </submittedName>
</protein>
<dbReference type="Pfam" id="PF00078">
    <property type="entry name" value="RVT_1"/>
    <property type="match status" value="1"/>
</dbReference>
<sequence length="672" mass="76208">MAQDIRVLSQAELWLKNRLKKQALLLSSLKRTMARLRSRISWLKEGDANTKLFHLHARHRKRKNFVARLVDGDHSLTSHAEKAACVDRFYTNLIGKCVDRDRVIDLDALGLPSFELSELDAPFSEQEVEDIIKSIPADKAPGPDGFTGRFYKVCWPIIKVDMMAAISAVWGRKFDNFGRLNSAYITMIPKNDGAEMVKDFRPISLVHSFAKLITKILANRLAKRLNEMVSPNQSAFIKGRFVQDNFMLVQQTSRLLHQQHKASLLYKLDITKAFDSISWPFLVEVLKQLGFGQIWRDIICGLLTSSSTQVMLNGFPGQHINHRRGLRQGDPLSPLLFILAMDVLVYMFSKAEEEGLLQQLSNRKKLHRISLYADDVALFVHPSAADLSITLGILQLFGDASGLRNNAQKSNVIPIRCSMEDMVETQGLLPCGISSFPCRYLGLPLSLYKLSRQHLQPFIDKIADQLSNWKADLLTKAGRRTLVQHVLTSMTVYMAMAVDIPQWGLDAIDRLRKGFLWRGRKKVNGGHCLVAWRKVCRPLQLGGLGISSLKELCWALRMRWLWLSRTDPSRPWIGLPMKIPKKATSFFNEVVLTVVGDGASTKFWKDKWLHGKKIADLAPRILATIPRRIVNSRTVIEALTNRKWIADIKGALSVGVLIDYLQLWEMLSAIEL</sequence>
<dbReference type="Gene3D" id="1.10.10.2210">
    <property type="match status" value="1"/>
</dbReference>
<reference evidence="2" key="1">
    <citation type="submission" date="2015-12" db="EMBL/GenBank/DDBJ databases">
        <title>Update maize B73 reference genome by single molecule sequencing technologies.</title>
        <authorList>
            <consortium name="Maize Genome Sequencing Project"/>
            <person name="Ware D."/>
        </authorList>
    </citation>
    <scope>NUCLEOTIDE SEQUENCE</scope>
    <source>
        <tissue evidence="2">Seedling</tissue>
    </source>
</reference>
<dbReference type="InterPro" id="IPR043502">
    <property type="entry name" value="DNA/RNA_pol_sf"/>
</dbReference>
<evidence type="ECO:0000259" key="1">
    <source>
        <dbReference type="PROSITE" id="PS50878"/>
    </source>
</evidence>
<evidence type="ECO:0000313" key="2">
    <source>
        <dbReference type="EMBL" id="AQK94305.1"/>
    </source>
</evidence>
<dbReference type="AlphaFoldDB" id="A0A1D6FRT7"/>
<organism evidence="2">
    <name type="scientific">Zea mays</name>
    <name type="common">Maize</name>
    <dbReference type="NCBI Taxonomy" id="4577"/>
    <lineage>
        <taxon>Eukaryota</taxon>
        <taxon>Viridiplantae</taxon>
        <taxon>Streptophyta</taxon>
        <taxon>Embryophyta</taxon>
        <taxon>Tracheophyta</taxon>
        <taxon>Spermatophyta</taxon>
        <taxon>Magnoliopsida</taxon>
        <taxon>Liliopsida</taxon>
        <taxon>Poales</taxon>
        <taxon>Poaceae</taxon>
        <taxon>PACMAD clade</taxon>
        <taxon>Panicoideae</taxon>
        <taxon>Andropogonodae</taxon>
        <taxon>Andropogoneae</taxon>
        <taxon>Tripsacinae</taxon>
        <taxon>Zea</taxon>
    </lineage>
</organism>
<dbReference type="EMBL" id="CM000784">
    <property type="protein sequence ID" value="AQK94310.1"/>
    <property type="molecule type" value="Genomic_DNA"/>
</dbReference>
<accession>A0A1D6FRT7</accession>
<dbReference type="SUPFAM" id="SSF56672">
    <property type="entry name" value="DNA/RNA polymerases"/>
    <property type="match status" value="1"/>
</dbReference>
<dbReference type="InterPro" id="IPR000477">
    <property type="entry name" value="RT_dom"/>
</dbReference>